<feature type="domain" description="Glycosyl transferase family 1" evidence="1">
    <location>
        <begin position="239"/>
        <end position="383"/>
    </location>
</feature>
<comment type="caution">
    <text evidence="2">The sequence shown here is derived from an EMBL/GenBank/DDBJ whole genome shotgun (WGS) entry which is preliminary data.</text>
</comment>
<proteinExistence type="predicted"/>
<evidence type="ECO:0000313" key="2">
    <source>
        <dbReference type="EMBL" id="RKG55679.1"/>
    </source>
</evidence>
<dbReference type="AlphaFoldDB" id="A0A3A8GAQ1"/>
<organism evidence="2 3">
    <name type="scientific">Acinetobacter cumulans</name>
    <dbReference type="NCBI Taxonomy" id="2136182"/>
    <lineage>
        <taxon>Bacteria</taxon>
        <taxon>Pseudomonadati</taxon>
        <taxon>Pseudomonadota</taxon>
        <taxon>Gammaproteobacteria</taxon>
        <taxon>Moraxellales</taxon>
        <taxon>Moraxellaceae</taxon>
        <taxon>Acinetobacter</taxon>
    </lineage>
</organism>
<dbReference type="EMBL" id="RAXZ01000001">
    <property type="protein sequence ID" value="RKG55679.1"/>
    <property type="molecule type" value="Genomic_DNA"/>
</dbReference>
<dbReference type="CDD" id="cd03809">
    <property type="entry name" value="GT4_MtfB-like"/>
    <property type="match status" value="1"/>
</dbReference>
<reference evidence="2 3" key="1">
    <citation type="submission" date="2018-09" db="EMBL/GenBank/DDBJ databases">
        <title>The draft genome of Acinetobacter spp. strains.</title>
        <authorList>
            <person name="Qin J."/>
            <person name="Feng Y."/>
            <person name="Zong Z."/>
        </authorList>
    </citation>
    <scope>NUCLEOTIDE SEQUENCE [LARGE SCALE GENOMIC DNA]</scope>
    <source>
        <strain evidence="2 3">WCHAc060002</strain>
    </source>
</reference>
<gene>
    <name evidence="2" type="ORF">D7V64_00835</name>
</gene>
<dbReference type="SUPFAM" id="SSF53756">
    <property type="entry name" value="UDP-Glycosyltransferase/glycogen phosphorylase"/>
    <property type="match status" value="1"/>
</dbReference>
<dbReference type="InterPro" id="IPR001296">
    <property type="entry name" value="Glyco_trans_1"/>
</dbReference>
<dbReference type="GO" id="GO:0016757">
    <property type="term" value="F:glycosyltransferase activity"/>
    <property type="evidence" value="ECO:0007669"/>
    <property type="project" value="InterPro"/>
</dbReference>
<dbReference type="Proteomes" id="UP000281084">
    <property type="component" value="Unassembled WGS sequence"/>
</dbReference>
<dbReference type="Pfam" id="PF00534">
    <property type="entry name" value="Glycos_transf_1"/>
    <property type="match status" value="1"/>
</dbReference>
<evidence type="ECO:0000313" key="3">
    <source>
        <dbReference type="Proteomes" id="UP000281084"/>
    </source>
</evidence>
<keyword evidence="2" id="KW-0808">Transferase</keyword>
<dbReference type="PANTHER" id="PTHR46401">
    <property type="entry name" value="GLYCOSYLTRANSFERASE WBBK-RELATED"/>
    <property type="match status" value="1"/>
</dbReference>
<sequence length="417" mass="48301">MINLRASNMLHKLKLHFLKINIRLGNISYSRQLLKQQTPKTQSQPIKNIYTDLSVISMNDAGTGIQRLVKSVWSRLPKHAPNLNFYPIYATRKKKYALSQYPQKNIKKRQYVNLKSGDLFFGLDWSADQIIKHQVRLMTWKIKGSKQVFILNDILALQHPEWFTAKNRQKLQAWLNVIAVCADEIICVSETVKKQVLQYLHEHHIDDLPCSAIKLGGEISPSTYTAQIRPEFEQKFLASSYILKVSTIEPRKGHLCLIKAFEALLKRYPDYPHHLYLVGRYGWKSEHTLQYLKASPYFGTRIFWWDDMNDAELNLLYQHAVGAVNCSYGEGFGLPLMEAIYYQKPLLVRDLPVFREVSSNQANYFQQDQPDALAETLYIWSKDLNSSSTHMIPLTSWDASVEKIMQILQKHGVPITT</sequence>
<dbReference type="Gene3D" id="3.40.50.2000">
    <property type="entry name" value="Glycogen Phosphorylase B"/>
    <property type="match status" value="1"/>
</dbReference>
<name>A0A3A8GAQ1_9GAMM</name>
<evidence type="ECO:0000259" key="1">
    <source>
        <dbReference type="Pfam" id="PF00534"/>
    </source>
</evidence>
<accession>A0A3A8GAQ1</accession>
<dbReference type="PANTHER" id="PTHR46401:SF9">
    <property type="entry name" value="MANNOSYLTRANSFERASE A"/>
    <property type="match status" value="1"/>
</dbReference>
<protein>
    <submittedName>
        <fullName evidence="2">Glycosyltransferase family 1 protein</fullName>
    </submittedName>
</protein>